<dbReference type="Proteomes" id="UP000585050">
    <property type="component" value="Unassembled WGS sequence"/>
</dbReference>
<reference evidence="1 2" key="1">
    <citation type="submission" date="2020-04" db="EMBL/GenBank/DDBJ databases">
        <title>Flammeovirga sp. SR4, a novel species isolated from seawater.</title>
        <authorList>
            <person name="Wang X."/>
        </authorList>
    </citation>
    <scope>NUCLEOTIDE SEQUENCE [LARGE SCALE GENOMIC DNA]</scope>
    <source>
        <strain evidence="1 2">SR4</strain>
    </source>
</reference>
<dbReference type="RefSeq" id="WP_168884002.1">
    <property type="nucleotide sequence ID" value="NZ_JABAIL010000006.1"/>
</dbReference>
<name>A0A7X8XXI9_9BACT</name>
<evidence type="ECO:0000313" key="2">
    <source>
        <dbReference type="Proteomes" id="UP000585050"/>
    </source>
</evidence>
<dbReference type="InterPro" id="IPR010767">
    <property type="entry name" value="Phage_CGC-2007_Cje0229"/>
</dbReference>
<keyword evidence="2" id="KW-1185">Reference proteome</keyword>
<dbReference type="AlphaFoldDB" id="A0A7X8XXI9"/>
<evidence type="ECO:0000313" key="1">
    <source>
        <dbReference type="EMBL" id="NLR93287.1"/>
    </source>
</evidence>
<sequence length="183" mass="21010">MTLRLNPQDNNYYELIDNGNYRISQELTIEIDNFLGNDLTFKVLPGYITDFRTGPKIIVDLLTDVPQIGDLRTAMCWLIHDITYDGLLPRKEADLLLFQMLEELKVENPVKYGDFNSNTIYTGLRMVGMFAYKREGYLADNYKVIFSKTPSASPSEDIDTTVNIEKIQLDKIRSAAKELNINL</sequence>
<accession>A0A7X8XXI9</accession>
<proteinExistence type="predicted"/>
<dbReference type="EMBL" id="JABAIL010000006">
    <property type="protein sequence ID" value="NLR93287.1"/>
    <property type="molecule type" value="Genomic_DNA"/>
</dbReference>
<comment type="caution">
    <text evidence="1">The sequence shown here is derived from an EMBL/GenBank/DDBJ whole genome shotgun (WGS) entry which is preliminary data.</text>
</comment>
<organism evidence="1 2">
    <name type="scientific">Flammeovirga agarivorans</name>
    <dbReference type="NCBI Taxonomy" id="2726742"/>
    <lineage>
        <taxon>Bacteria</taxon>
        <taxon>Pseudomonadati</taxon>
        <taxon>Bacteroidota</taxon>
        <taxon>Cytophagia</taxon>
        <taxon>Cytophagales</taxon>
        <taxon>Flammeovirgaceae</taxon>
        <taxon>Flammeovirga</taxon>
    </lineage>
</organism>
<protein>
    <submittedName>
        <fullName evidence="1">Uncharacterized protein</fullName>
    </submittedName>
</protein>
<dbReference type="Pfam" id="PF07087">
    <property type="entry name" value="DUF1353"/>
    <property type="match status" value="1"/>
</dbReference>
<gene>
    <name evidence="1" type="ORF">HGP29_18975</name>
</gene>